<keyword evidence="3" id="KW-1185">Reference proteome</keyword>
<evidence type="ECO:0000313" key="3">
    <source>
        <dbReference type="Proteomes" id="UP001205920"/>
    </source>
</evidence>
<keyword evidence="1" id="KW-1133">Transmembrane helix</keyword>
<evidence type="ECO:0008006" key="4">
    <source>
        <dbReference type="Google" id="ProtNLM"/>
    </source>
</evidence>
<dbReference type="Proteomes" id="UP001205920">
    <property type="component" value="Unassembled WGS sequence"/>
</dbReference>
<gene>
    <name evidence="2" type="ORF">JMN37_05780</name>
</gene>
<reference evidence="2 3" key="1">
    <citation type="submission" date="2021-01" db="EMBL/GenBank/DDBJ databases">
        <title>Identification and Characterization of Corynebacterium sp.</title>
        <authorList>
            <person name="Luo Q."/>
            <person name="Qu P."/>
            <person name="Chen Q."/>
        </authorList>
    </citation>
    <scope>NUCLEOTIDE SEQUENCE [LARGE SCALE GENOMIC DNA]</scope>
    <source>
        <strain evidence="2 3">MC-18</strain>
    </source>
</reference>
<dbReference type="RefSeq" id="WP_252931340.1">
    <property type="nucleotide sequence ID" value="NZ_JAEUWV010000006.1"/>
</dbReference>
<proteinExistence type="predicted"/>
<sequence length="453" mass="49659">MTVTTPPPSDAWLDDLALHPQQRASSGPIRAARRLADFVITTPGKMLAMMLVLTVAVGAIGFAQSQSMSKRQHALDVLVQTTEPMNHSAHVLLTSLSQADTVATTGFVQAGLMTPDEVKAYLASIDQAVIAASDIYEGASELTRPEDQERIQSLVRSIQRDLPLYVAFMERAKVNQRLGNPVGVSYMSEASGMMRERMITSANTLFALTQRQVAVEMVRLNAPQWVPLSGLVAALLLLAGAQWWLWRTFRRRWNKGFVAATAAMVVALAWVAGSNFISWRSGVIGFEQAAAPLRQLTDARLRAQETRTDETMALLRRQSVAESAESFESTYQGVSAALDTASDAPEVASARRALEQWSQAHGELVSTLDAGRFERAVDVLMVDSADHPSASTAYTELDANMVELIESARAEMRNYIHTSLDATRLVSTVVALLSLLAVISMWFGAQRRFREYV</sequence>
<keyword evidence="1" id="KW-0812">Transmembrane</keyword>
<keyword evidence="1" id="KW-0472">Membrane</keyword>
<dbReference type="EMBL" id="JAEUWV010000006">
    <property type="protein sequence ID" value="MCO6394486.1"/>
    <property type="molecule type" value="Genomic_DNA"/>
</dbReference>
<feature type="transmembrane region" description="Helical" evidence="1">
    <location>
        <begin position="422"/>
        <end position="443"/>
    </location>
</feature>
<protein>
    <recommendedName>
        <fullName evidence="4">Chemotaxis methyl-accepting receptor HlyB-like 4HB MCP domain-containing protein</fullName>
    </recommendedName>
</protein>
<organism evidence="2 3">
    <name type="scientific">Corynebacterium lipophilum</name>
    <dbReference type="NCBI Taxonomy" id="2804918"/>
    <lineage>
        <taxon>Bacteria</taxon>
        <taxon>Bacillati</taxon>
        <taxon>Actinomycetota</taxon>
        <taxon>Actinomycetes</taxon>
        <taxon>Mycobacteriales</taxon>
        <taxon>Corynebacteriaceae</taxon>
        <taxon>Corynebacterium</taxon>
    </lineage>
</organism>
<dbReference type="AlphaFoldDB" id="A0AAW5HXJ3"/>
<evidence type="ECO:0000256" key="1">
    <source>
        <dbReference type="SAM" id="Phobius"/>
    </source>
</evidence>
<feature type="transmembrane region" description="Helical" evidence="1">
    <location>
        <begin position="46"/>
        <end position="63"/>
    </location>
</feature>
<feature type="transmembrane region" description="Helical" evidence="1">
    <location>
        <begin position="225"/>
        <end position="245"/>
    </location>
</feature>
<evidence type="ECO:0000313" key="2">
    <source>
        <dbReference type="EMBL" id="MCO6394486.1"/>
    </source>
</evidence>
<feature type="transmembrane region" description="Helical" evidence="1">
    <location>
        <begin position="257"/>
        <end position="277"/>
    </location>
</feature>
<name>A0AAW5HXJ3_9CORY</name>
<accession>A0AAW5HXJ3</accession>
<comment type="caution">
    <text evidence="2">The sequence shown here is derived from an EMBL/GenBank/DDBJ whole genome shotgun (WGS) entry which is preliminary data.</text>
</comment>